<keyword evidence="10" id="KW-1185">Reference proteome</keyword>
<dbReference type="GO" id="GO:0005886">
    <property type="term" value="C:plasma membrane"/>
    <property type="evidence" value="ECO:0007669"/>
    <property type="project" value="UniProtKB-SubCell"/>
</dbReference>
<dbReference type="InterPro" id="IPR011701">
    <property type="entry name" value="MFS"/>
</dbReference>
<dbReference type="PROSITE" id="PS50850">
    <property type="entry name" value="MFS"/>
    <property type="match status" value="1"/>
</dbReference>
<feature type="transmembrane region" description="Helical" evidence="7">
    <location>
        <begin position="103"/>
        <end position="124"/>
    </location>
</feature>
<proteinExistence type="predicted"/>
<gene>
    <name evidence="9" type="ORF">GRF59_18650</name>
</gene>
<feature type="transmembrane region" description="Helical" evidence="7">
    <location>
        <begin position="73"/>
        <end position="91"/>
    </location>
</feature>
<dbReference type="GO" id="GO:0022857">
    <property type="term" value="F:transmembrane transporter activity"/>
    <property type="evidence" value="ECO:0007669"/>
    <property type="project" value="InterPro"/>
</dbReference>
<sequence>MRKGSPLLILILALGVFGIITTEMGIVGVLPQVTQKFNISTTQAGLLVSIFALVVAVSGPFVTLLASGMNRKVILSVSVLMFAISNVFYVLTGRFEVLLAFRIIPAIFHPVFFSIALVTAAQLVSPEKSGQAVTKVFAGITVGFAFGVPLTSYLAEQISLGAAFLFAAVVNLIAFAGILILLPSMPVREKMSYGRQLGILRKPAVWLNIAAVCCIFAAMFSVYSYFAEYLGQVTHMNGSWISIMLMIFGVIMIVGNFLFGSSLQKNMIRTVAVFPLLYLVIYLLVYALGTSFAPMLLVVFLWGMIHSGGLIVSQTWLMTEVKDAPEFGNSLFVSFSNLGITLGSSLGGWFISRFGIHQLIWSGMLFAAVALVLIMVKLKMDRSGHVQASETKSVYFSK</sequence>
<feature type="transmembrane region" description="Helical" evidence="7">
    <location>
        <begin position="331"/>
        <end position="352"/>
    </location>
</feature>
<accession>A0A7X3LHA9</accession>
<dbReference type="EMBL" id="WUBI01000003">
    <property type="protein sequence ID" value="MWV45636.1"/>
    <property type="molecule type" value="Genomic_DNA"/>
</dbReference>
<dbReference type="AlphaFoldDB" id="A0A7X3LHA9"/>
<keyword evidence="3" id="KW-1003">Cell membrane</keyword>
<feature type="transmembrane region" description="Helical" evidence="7">
    <location>
        <begin position="161"/>
        <end position="183"/>
    </location>
</feature>
<evidence type="ECO:0000313" key="9">
    <source>
        <dbReference type="EMBL" id="MWV45636.1"/>
    </source>
</evidence>
<feature type="transmembrane region" description="Helical" evidence="7">
    <location>
        <begin position="136"/>
        <end position="155"/>
    </location>
</feature>
<keyword evidence="6 7" id="KW-0472">Membrane</keyword>
<feature type="transmembrane region" description="Helical" evidence="7">
    <location>
        <begin position="358"/>
        <end position="376"/>
    </location>
</feature>
<keyword evidence="2" id="KW-0813">Transport</keyword>
<keyword evidence="5 7" id="KW-1133">Transmembrane helix</keyword>
<comment type="caution">
    <text evidence="9">The sequence shown here is derived from an EMBL/GenBank/DDBJ whole genome shotgun (WGS) entry which is preliminary data.</text>
</comment>
<evidence type="ECO:0000313" key="10">
    <source>
        <dbReference type="Proteomes" id="UP000460318"/>
    </source>
</evidence>
<reference evidence="9 10" key="1">
    <citation type="submission" date="2019-12" db="EMBL/GenBank/DDBJ databases">
        <title>Paenibacillus sp. nov., an endophytic bacterium isolated from the stem of Dendrobium.</title>
        <authorList>
            <person name="Zhao R."/>
        </authorList>
    </citation>
    <scope>NUCLEOTIDE SEQUENCE [LARGE SCALE GENOMIC DNA]</scope>
    <source>
        <strain evidence="9 10">HJL G12</strain>
    </source>
</reference>
<organism evidence="9 10">
    <name type="scientific">Paenibacillus dendrobii</name>
    <dbReference type="NCBI Taxonomy" id="2691084"/>
    <lineage>
        <taxon>Bacteria</taxon>
        <taxon>Bacillati</taxon>
        <taxon>Bacillota</taxon>
        <taxon>Bacilli</taxon>
        <taxon>Bacillales</taxon>
        <taxon>Paenibacillaceae</taxon>
        <taxon>Paenibacillus</taxon>
    </lineage>
</organism>
<evidence type="ECO:0000256" key="5">
    <source>
        <dbReference type="ARBA" id="ARBA00022989"/>
    </source>
</evidence>
<dbReference type="Proteomes" id="UP000460318">
    <property type="component" value="Unassembled WGS sequence"/>
</dbReference>
<dbReference type="CDD" id="cd17324">
    <property type="entry name" value="MFS_NepI_like"/>
    <property type="match status" value="1"/>
</dbReference>
<evidence type="ECO:0000256" key="7">
    <source>
        <dbReference type="SAM" id="Phobius"/>
    </source>
</evidence>
<name>A0A7X3LHA9_9BACL</name>
<dbReference type="PANTHER" id="PTHR43124">
    <property type="entry name" value="PURINE EFFLUX PUMP PBUE"/>
    <property type="match status" value="1"/>
</dbReference>
<keyword evidence="4 7" id="KW-0812">Transmembrane</keyword>
<evidence type="ECO:0000256" key="2">
    <source>
        <dbReference type="ARBA" id="ARBA00022448"/>
    </source>
</evidence>
<dbReference type="RefSeq" id="WP_160499241.1">
    <property type="nucleotide sequence ID" value="NZ_WUBI01000003.1"/>
</dbReference>
<evidence type="ECO:0000259" key="8">
    <source>
        <dbReference type="PROSITE" id="PS50850"/>
    </source>
</evidence>
<dbReference type="SUPFAM" id="SSF103473">
    <property type="entry name" value="MFS general substrate transporter"/>
    <property type="match status" value="1"/>
</dbReference>
<dbReference type="InterPro" id="IPR050189">
    <property type="entry name" value="MFS_Efflux_Transporters"/>
</dbReference>
<dbReference type="PANTHER" id="PTHR43124:SF3">
    <property type="entry name" value="CHLORAMPHENICOL EFFLUX PUMP RV0191"/>
    <property type="match status" value="1"/>
</dbReference>
<feature type="transmembrane region" description="Helical" evidence="7">
    <location>
        <begin position="295"/>
        <end position="319"/>
    </location>
</feature>
<feature type="transmembrane region" description="Helical" evidence="7">
    <location>
        <begin position="204"/>
        <end position="226"/>
    </location>
</feature>
<evidence type="ECO:0000256" key="1">
    <source>
        <dbReference type="ARBA" id="ARBA00004651"/>
    </source>
</evidence>
<dbReference type="Gene3D" id="1.20.1250.20">
    <property type="entry name" value="MFS general substrate transporter like domains"/>
    <property type="match status" value="1"/>
</dbReference>
<feature type="transmembrane region" description="Helical" evidence="7">
    <location>
        <begin position="7"/>
        <end position="30"/>
    </location>
</feature>
<evidence type="ECO:0000256" key="6">
    <source>
        <dbReference type="ARBA" id="ARBA00023136"/>
    </source>
</evidence>
<feature type="domain" description="Major facilitator superfamily (MFS) profile" evidence="8">
    <location>
        <begin position="8"/>
        <end position="385"/>
    </location>
</feature>
<dbReference type="InterPro" id="IPR036259">
    <property type="entry name" value="MFS_trans_sf"/>
</dbReference>
<feature type="transmembrane region" description="Helical" evidence="7">
    <location>
        <begin position="42"/>
        <end position="66"/>
    </location>
</feature>
<protein>
    <submittedName>
        <fullName evidence="9">MFS transporter</fullName>
    </submittedName>
</protein>
<feature type="transmembrane region" description="Helical" evidence="7">
    <location>
        <begin position="271"/>
        <end position="289"/>
    </location>
</feature>
<dbReference type="Pfam" id="PF07690">
    <property type="entry name" value="MFS_1"/>
    <property type="match status" value="1"/>
</dbReference>
<comment type="subcellular location">
    <subcellularLocation>
        <location evidence="1">Cell membrane</location>
        <topology evidence="1">Multi-pass membrane protein</topology>
    </subcellularLocation>
</comment>
<feature type="transmembrane region" description="Helical" evidence="7">
    <location>
        <begin position="238"/>
        <end position="259"/>
    </location>
</feature>
<evidence type="ECO:0000256" key="3">
    <source>
        <dbReference type="ARBA" id="ARBA00022475"/>
    </source>
</evidence>
<evidence type="ECO:0000256" key="4">
    <source>
        <dbReference type="ARBA" id="ARBA00022692"/>
    </source>
</evidence>
<dbReference type="InterPro" id="IPR020846">
    <property type="entry name" value="MFS_dom"/>
</dbReference>